<feature type="transmembrane region" description="Helical" evidence="5">
    <location>
        <begin position="574"/>
        <end position="599"/>
    </location>
</feature>
<evidence type="ECO:0000313" key="8">
    <source>
        <dbReference type="Proteomes" id="UP000265703"/>
    </source>
</evidence>
<dbReference type="GO" id="GO:0016020">
    <property type="term" value="C:membrane"/>
    <property type="evidence" value="ECO:0007669"/>
    <property type="project" value="UniProtKB-SubCell"/>
</dbReference>
<evidence type="ECO:0000256" key="3">
    <source>
        <dbReference type="ARBA" id="ARBA00022989"/>
    </source>
</evidence>
<evidence type="ECO:0000256" key="1">
    <source>
        <dbReference type="ARBA" id="ARBA00004141"/>
    </source>
</evidence>
<evidence type="ECO:0000313" key="7">
    <source>
        <dbReference type="EMBL" id="RIA86106.1"/>
    </source>
</evidence>
<keyword evidence="8" id="KW-1185">Reference proteome</keyword>
<dbReference type="SUPFAM" id="SSF50974">
    <property type="entry name" value="Nitrous oxide reductase, N-terminal domain"/>
    <property type="match status" value="1"/>
</dbReference>
<comment type="caution">
    <text evidence="7">The sequence shown here is derived from an EMBL/GenBank/DDBJ whole genome shotgun (WGS) entry which is preliminary data.</text>
</comment>
<protein>
    <recommendedName>
        <fullName evidence="6">Ion transport domain-containing protein</fullName>
    </recommendedName>
</protein>
<dbReference type="AlphaFoldDB" id="A0A397SNB5"/>
<name>A0A397SNB5_9GLOM</name>
<comment type="subcellular location">
    <subcellularLocation>
        <location evidence="1">Membrane</location>
        <topology evidence="1">Multi-pass membrane protein</topology>
    </subcellularLocation>
</comment>
<dbReference type="OrthoDB" id="2352140at2759"/>
<dbReference type="Pfam" id="PF00520">
    <property type="entry name" value="Ion_trans"/>
    <property type="match status" value="1"/>
</dbReference>
<gene>
    <name evidence="7" type="ORF">C1645_856790</name>
</gene>
<evidence type="ECO:0000256" key="4">
    <source>
        <dbReference type="ARBA" id="ARBA00023136"/>
    </source>
</evidence>
<feature type="transmembrane region" description="Helical" evidence="5">
    <location>
        <begin position="816"/>
        <end position="840"/>
    </location>
</feature>
<accession>A0A397SNB5</accession>
<dbReference type="EMBL" id="QKYT01000382">
    <property type="protein sequence ID" value="RIA86106.1"/>
    <property type="molecule type" value="Genomic_DNA"/>
</dbReference>
<evidence type="ECO:0000259" key="6">
    <source>
        <dbReference type="Pfam" id="PF00520"/>
    </source>
</evidence>
<evidence type="ECO:0000256" key="2">
    <source>
        <dbReference type="ARBA" id="ARBA00022692"/>
    </source>
</evidence>
<feature type="domain" description="Ion transport" evidence="6">
    <location>
        <begin position="775"/>
        <end position="851"/>
    </location>
</feature>
<keyword evidence="2 5" id="KW-0812">Transmembrane</keyword>
<keyword evidence="4 5" id="KW-0472">Membrane</keyword>
<keyword evidence="3 5" id="KW-1133">Transmembrane helix</keyword>
<feature type="transmembrane region" description="Helical" evidence="5">
    <location>
        <begin position="668"/>
        <end position="689"/>
    </location>
</feature>
<proteinExistence type="predicted"/>
<feature type="transmembrane region" description="Helical" evidence="5">
    <location>
        <begin position="701"/>
        <end position="718"/>
    </location>
</feature>
<organism evidence="7 8">
    <name type="scientific">Glomus cerebriforme</name>
    <dbReference type="NCBI Taxonomy" id="658196"/>
    <lineage>
        <taxon>Eukaryota</taxon>
        <taxon>Fungi</taxon>
        <taxon>Fungi incertae sedis</taxon>
        <taxon>Mucoromycota</taxon>
        <taxon>Glomeromycotina</taxon>
        <taxon>Glomeromycetes</taxon>
        <taxon>Glomerales</taxon>
        <taxon>Glomeraceae</taxon>
        <taxon>Glomus</taxon>
    </lineage>
</organism>
<feature type="transmembrane region" description="Helical" evidence="5">
    <location>
        <begin position="780"/>
        <end position="796"/>
    </location>
</feature>
<dbReference type="InterPro" id="IPR011045">
    <property type="entry name" value="N2O_reductase_N"/>
</dbReference>
<dbReference type="GO" id="GO:0005216">
    <property type="term" value="F:monoatomic ion channel activity"/>
    <property type="evidence" value="ECO:0007669"/>
    <property type="project" value="InterPro"/>
</dbReference>
<dbReference type="Proteomes" id="UP000265703">
    <property type="component" value="Unassembled WGS sequence"/>
</dbReference>
<dbReference type="STRING" id="658196.A0A397SNB5"/>
<evidence type="ECO:0000256" key="5">
    <source>
        <dbReference type="SAM" id="Phobius"/>
    </source>
</evidence>
<reference evidence="7 8" key="1">
    <citation type="submission" date="2018-06" db="EMBL/GenBank/DDBJ databases">
        <title>Comparative genomics reveals the genomic features of Rhizophagus irregularis, R. cerebriforme, R. diaphanum and Gigaspora rosea, and their symbiotic lifestyle signature.</title>
        <authorList>
            <person name="Morin E."/>
            <person name="San Clemente H."/>
            <person name="Chen E.C.H."/>
            <person name="De La Providencia I."/>
            <person name="Hainaut M."/>
            <person name="Kuo A."/>
            <person name="Kohler A."/>
            <person name="Murat C."/>
            <person name="Tang N."/>
            <person name="Roy S."/>
            <person name="Loubradou J."/>
            <person name="Henrissat B."/>
            <person name="Grigoriev I.V."/>
            <person name="Corradi N."/>
            <person name="Roux C."/>
            <person name="Martin F.M."/>
        </authorList>
    </citation>
    <scope>NUCLEOTIDE SEQUENCE [LARGE SCALE GENOMIC DNA]</scope>
    <source>
        <strain evidence="7 8">DAOM 227022</strain>
    </source>
</reference>
<dbReference type="InterPro" id="IPR005821">
    <property type="entry name" value="Ion_trans_dom"/>
</dbReference>
<sequence length="930" mass="110314">MGDRIIKIPDDYNPRNPHGGNKISSISVSPGGKYVITYSYVDNSIEGWIVEDSKMILDPQANVYKLPKGIKTYSNYSIKIKLSGRIVGISIDVDKENIWAISLNYLFQLDLETLQLKFSYSLGFNTIYKNIFDNKLSVIFKENSIVVKYNNEIAIFSEGIYFPIRNIRLEDFILKVELLCEVCEGQNNNYLLVFNLPKYDEKQNIFLYHTSDINKQPVDASEIFNDGNSEKGFIIHEYNSESKKAFGLVDGKISCINLSNRNWHEFFINHMFDDIITSWNNYLNDSDEMKYCNDTLFFPDMENIRSLFSEEKKNLYESEHIDISFKDQKYKWRINNINNRDYKISVYLDEILLDSRKIYLLDKWKILINNALILNYDRKLIIFEYDNNNKSIKTKYWCSTFGEISITQFSGSTLPMTVDQRHAEWKKMFISIIEDNRCLARYGTTILRDLIKSNDSESTHNIESIYTRCIEIVKEDPSRNLKFLSIITSSMDDLYRKYPDYLTKFNSEMFMFLDPYDEKINNNKKYSHFYTFSQEIEIYKTSKLTKLSELFILSELYCKLQELIEKLHDSHITIIILVYLLFLPFMIIWHAYDYLIYYLNYKHKSKQHIVLIVPYINHSCYPLEYASWLDKIFYPQYSEFINTCEKEFYTNWNGEAIINFKWKTFGRAYYFVIWFIFIIFLVCFTVASYPTNYISQELRIMLYQTSIAFGIFHIIFELRQFIWSPKKYFLSIWNLFDSLNAPNSSDPNNPWTLSNTYNQTDETGNVKNEAFIQVPSGNTNLFYSYPTSLLAIYLFLTGNQNSLSPWAPTPSYENTILYILMIIFSFLIVIYLMNLFIGLLNMAIEKDNDRASYLTLKAEFIAEIELFYLLPHQRRWKAWFPEIIYYTVDVKKARIYIKEAINRGDWKKDDWPEMKNKILKLLGIEDAIKD</sequence>